<dbReference type="SMART" id="SM00422">
    <property type="entry name" value="HTH_MERR"/>
    <property type="match status" value="1"/>
</dbReference>
<sequence length="250" mass="26613">MRMSELVERSGVPRPTIKFYLREGLLMPGVGAATVSEYTDEHLDRLRLIKALTGASLPLGRIRTVLAALDEATGDVHPAMSRALGALPPYLDDAGQDGIDPGPAPRTSRILERLGHAAAGLPIDSSAARQLDHSLAAADAAGVPLSDDDVVAYARAVRVIAEGEWARVLDHTEPRAAVRFAVLGTVLYEPVVTALRRLAHHDLAQQHFAPTGSPDQLTRPASGLPDQLTRPASGLPDRHATFPTTDSSDQ</sequence>
<dbReference type="InterPro" id="IPR009061">
    <property type="entry name" value="DNA-bd_dom_put_sf"/>
</dbReference>
<dbReference type="SUPFAM" id="SSF46955">
    <property type="entry name" value="Putative DNA-binding domain"/>
    <property type="match status" value="1"/>
</dbReference>
<evidence type="ECO:0000313" key="8">
    <source>
        <dbReference type="Proteomes" id="UP000703038"/>
    </source>
</evidence>
<dbReference type="PANTHER" id="PTHR30204">
    <property type="entry name" value="REDOX-CYCLING DRUG-SENSING TRANSCRIPTIONAL ACTIVATOR SOXR"/>
    <property type="match status" value="1"/>
</dbReference>
<evidence type="ECO:0000256" key="2">
    <source>
        <dbReference type="ARBA" id="ARBA00023015"/>
    </source>
</evidence>
<name>A0ABS2KY24_9NOCA</name>
<gene>
    <name evidence="7" type="ORF">JOE42_002939</name>
</gene>
<dbReference type="GO" id="GO:0003677">
    <property type="term" value="F:DNA binding"/>
    <property type="evidence" value="ECO:0007669"/>
    <property type="project" value="UniProtKB-KW"/>
</dbReference>
<accession>A0ABS2KY24</accession>
<reference evidence="7 8" key="1">
    <citation type="submission" date="2021-01" db="EMBL/GenBank/DDBJ databases">
        <title>Genomics of switchgrass bacterial isolates.</title>
        <authorList>
            <person name="Shade A."/>
        </authorList>
    </citation>
    <scope>NUCLEOTIDE SEQUENCE [LARGE SCALE GENOMIC DNA]</scope>
    <source>
        <strain evidence="7 8">PvP111</strain>
    </source>
</reference>
<evidence type="ECO:0000256" key="5">
    <source>
        <dbReference type="SAM" id="MobiDB-lite"/>
    </source>
</evidence>
<evidence type="ECO:0000256" key="3">
    <source>
        <dbReference type="ARBA" id="ARBA00023125"/>
    </source>
</evidence>
<keyword evidence="8" id="KW-1185">Reference proteome</keyword>
<evidence type="ECO:0000256" key="1">
    <source>
        <dbReference type="ARBA" id="ARBA00022491"/>
    </source>
</evidence>
<keyword evidence="4" id="KW-0804">Transcription</keyword>
<dbReference type="PROSITE" id="PS50937">
    <property type="entry name" value="HTH_MERR_2"/>
    <property type="match status" value="1"/>
</dbReference>
<dbReference type="Gene3D" id="1.10.1660.10">
    <property type="match status" value="1"/>
</dbReference>
<dbReference type="InterPro" id="IPR047057">
    <property type="entry name" value="MerR_fam"/>
</dbReference>
<feature type="domain" description="HTH merR-type" evidence="6">
    <location>
        <begin position="1"/>
        <end position="68"/>
    </location>
</feature>
<proteinExistence type="predicted"/>
<dbReference type="Pfam" id="PF13411">
    <property type="entry name" value="MerR_1"/>
    <property type="match status" value="1"/>
</dbReference>
<keyword evidence="3 7" id="KW-0238">DNA-binding</keyword>
<keyword evidence="1" id="KW-0678">Repressor</keyword>
<feature type="region of interest" description="Disordered" evidence="5">
    <location>
        <begin position="208"/>
        <end position="250"/>
    </location>
</feature>
<dbReference type="Proteomes" id="UP000703038">
    <property type="component" value="Unassembled WGS sequence"/>
</dbReference>
<evidence type="ECO:0000256" key="4">
    <source>
        <dbReference type="ARBA" id="ARBA00023163"/>
    </source>
</evidence>
<evidence type="ECO:0000313" key="7">
    <source>
        <dbReference type="EMBL" id="MBM7416206.1"/>
    </source>
</evidence>
<dbReference type="RefSeq" id="WP_204869060.1">
    <property type="nucleotide sequence ID" value="NZ_JAFBBK010000001.1"/>
</dbReference>
<organism evidence="7 8">
    <name type="scientific">Rhodococcoides corynebacterioides</name>
    <dbReference type="NCBI Taxonomy" id="53972"/>
    <lineage>
        <taxon>Bacteria</taxon>
        <taxon>Bacillati</taxon>
        <taxon>Actinomycetota</taxon>
        <taxon>Actinomycetes</taxon>
        <taxon>Mycobacteriales</taxon>
        <taxon>Nocardiaceae</taxon>
        <taxon>Rhodococcoides</taxon>
    </lineage>
</organism>
<dbReference type="EMBL" id="JAFBBK010000001">
    <property type="protein sequence ID" value="MBM7416206.1"/>
    <property type="molecule type" value="Genomic_DNA"/>
</dbReference>
<keyword evidence="2" id="KW-0805">Transcription regulation</keyword>
<dbReference type="InterPro" id="IPR000551">
    <property type="entry name" value="MerR-type_HTH_dom"/>
</dbReference>
<comment type="caution">
    <text evidence="7">The sequence shown here is derived from an EMBL/GenBank/DDBJ whole genome shotgun (WGS) entry which is preliminary data.</text>
</comment>
<evidence type="ECO:0000259" key="6">
    <source>
        <dbReference type="PROSITE" id="PS50937"/>
    </source>
</evidence>
<protein>
    <submittedName>
        <fullName evidence="7">DNA-binding transcriptional MerR regulator</fullName>
    </submittedName>
</protein>
<dbReference type="PANTHER" id="PTHR30204:SF69">
    <property type="entry name" value="MERR-FAMILY TRANSCRIPTIONAL REGULATOR"/>
    <property type="match status" value="1"/>
</dbReference>